<keyword evidence="1" id="KW-0472">Membrane</keyword>
<comment type="caution">
    <text evidence="2">The sequence shown here is derived from an EMBL/GenBank/DDBJ whole genome shotgun (WGS) entry which is preliminary data.</text>
</comment>
<evidence type="ECO:0008006" key="4">
    <source>
        <dbReference type="Google" id="ProtNLM"/>
    </source>
</evidence>
<gene>
    <name evidence="2" type="ORF">TSACC_21498</name>
</gene>
<reference evidence="3" key="1">
    <citation type="journal article" date="2017" name="Genome Announc.">
        <title>Draft Genome Sequence of Terrimicrobium sacchariphilum NM-5T, a Facultative Anaerobic Soil Bacterium of the Class Spartobacteria.</title>
        <authorList>
            <person name="Qiu Y.L."/>
            <person name="Tourlousse D.M."/>
            <person name="Matsuura N."/>
            <person name="Ohashi A."/>
            <person name="Sekiguchi Y."/>
        </authorList>
    </citation>
    <scope>NUCLEOTIDE SEQUENCE [LARGE SCALE GENOMIC DNA]</scope>
    <source>
        <strain evidence="3">NM-5</strain>
    </source>
</reference>
<dbReference type="Proteomes" id="UP000076023">
    <property type="component" value="Unassembled WGS sequence"/>
</dbReference>
<keyword evidence="3" id="KW-1185">Reference proteome</keyword>
<proteinExistence type="predicted"/>
<accession>A0A146G677</accession>
<protein>
    <recommendedName>
        <fullName evidence="4">DUF3137 domain-containing protein</fullName>
    </recommendedName>
</protein>
<evidence type="ECO:0000313" key="3">
    <source>
        <dbReference type="Proteomes" id="UP000076023"/>
    </source>
</evidence>
<dbReference type="AlphaFoldDB" id="A0A146G677"/>
<keyword evidence="1" id="KW-1133">Transmembrane helix</keyword>
<dbReference type="InParanoid" id="A0A146G677"/>
<evidence type="ECO:0000256" key="1">
    <source>
        <dbReference type="SAM" id="Phobius"/>
    </source>
</evidence>
<feature type="transmembrane region" description="Helical" evidence="1">
    <location>
        <begin position="6"/>
        <end position="27"/>
    </location>
</feature>
<organism evidence="2 3">
    <name type="scientific">Terrimicrobium sacchariphilum</name>
    <dbReference type="NCBI Taxonomy" id="690879"/>
    <lineage>
        <taxon>Bacteria</taxon>
        <taxon>Pseudomonadati</taxon>
        <taxon>Verrucomicrobiota</taxon>
        <taxon>Terrimicrobiia</taxon>
        <taxon>Terrimicrobiales</taxon>
        <taxon>Terrimicrobiaceae</taxon>
        <taxon>Terrimicrobium</taxon>
    </lineage>
</organism>
<name>A0A146G677_TERSA</name>
<dbReference type="EMBL" id="BDCO01000002">
    <property type="protein sequence ID" value="GAT33090.1"/>
    <property type="molecule type" value="Genomic_DNA"/>
</dbReference>
<sequence>MDSNGISLIVMTIVVIFLVSWIVAGWLEARRREAFRTLAGELGLTYSPDRDRSLAERYSFLNLLDQGENRYAQHIFTGMYDGLPVTAFEYHYETSSRSSKGGRTVHHHYLSVFLTAVPGPVPEMTIRPEGFFSKIAQAFGYDDIDFESAEFSREYCVRSRDKRFAYDVCHPAAIEFLLRCSGVDIEIEGYEMAFIKEYGLQRLEVAGNLALLTRFRHLWPAHLNEIRA</sequence>
<evidence type="ECO:0000313" key="2">
    <source>
        <dbReference type="EMBL" id="GAT33090.1"/>
    </source>
</evidence>
<keyword evidence="1" id="KW-0812">Transmembrane</keyword>